<dbReference type="InterPro" id="IPR036428">
    <property type="entry name" value="PCD_sf"/>
</dbReference>
<accession>A0A0S4QMM7</accession>
<dbReference type="GO" id="GO:0008124">
    <property type="term" value="F:4-alpha-hydroxytetrahydrobiopterin dehydratase activity"/>
    <property type="evidence" value="ECO:0007669"/>
    <property type="project" value="UniProtKB-EC"/>
</dbReference>
<dbReference type="PANTHER" id="PTHR12599">
    <property type="entry name" value="PTERIN-4-ALPHA-CARBINOLAMINE DEHYDRATASE"/>
    <property type="match status" value="1"/>
</dbReference>
<sequence length="107" mass="11898">MGLRDPLPADEVTRRLAALDGWVKATDREEIHKTFPVEYYAAITALGAVAESAKELEHHPDVELHWGELTFSLTTYSAGQRITELDFRLVDRIESVLAGYVQTEAAG</sequence>
<gene>
    <name evidence="6" type="ORF">Ga0074812_108277</name>
</gene>
<evidence type="ECO:0000256" key="1">
    <source>
        <dbReference type="ARBA" id="ARBA00001554"/>
    </source>
</evidence>
<dbReference type="SUPFAM" id="SSF55248">
    <property type="entry name" value="PCD-like"/>
    <property type="match status" value="1"/>
</dbReference>
<evidence type="ECO:0000256" key="5">
    <source>
        <dbReference type="ARBA" id="ARBA00023239"/>
    </source>
</evidence>
<comment type="catalytic activity">
    <reaction evidence="1">
        <text>(4aS,6R)-4a-hydroxy-L-erythro-5,6,7,8-tetrahydrobiopterin = (6R)-L-erythro-6,7-dihydrobiopterin + H2O</text>
        <dbReference type="Rhea" id="RHEA:11920"/>
        <dbReference type="ChEBI" id="CHEBI:15377"/>
        <dbReference type="ChEBI" id="CHEBI:15642"/>
        <dbReference type="ChEBI" id="CHEBI:43120"/>
        <dbReference type="EC" id="4.2.1.96"/>
    </reaction>
</comment>
<dbReference type="RefSeq" id="WP_091277453.1">
    <property type="nucleotide sequence ID" value="NZ_FAOZ01000008.1"/>
</dbReference>
<reference evidence="7" key="1">
    <citation type="submission" date="2015-11" db="EMBL/GenBank/DDBJ databases">
        <authorList>
            <person name="Varghese N."/>
        </authorList>
    </citation>
    <scope>NUCLEOTIDE SEQUENCE [LARGE SCALE GENOMIC DNA]</scope>
    <source>
        <strain evidence="7">DSM 45899</strain>
    </source>
</reference>
<evidence type="ECO:0000256" key="2">
    <source>
        <dbReference type="ARBA" id="ARBA00006472"/>
    </source>
</evidence>
<evidence type="ECO:0000313" key="6">
    <source>
        <dbReference type="EMBL" id="CUU56749.1"/>
    </source>
</evidence>
<dbReference type="Gene3D" id="3.30.1360.20">
    <property type="entry name" value="Transcriptional coactivator/pterin dehydratase"/>
    <property type="match status" value="1"/>
</dbReference>
<proteinExistence type="inferred from homology"/>
<evidence type="ECO:0000256" key="4">
    <source>
        <dbReference type="ARBA" id="ARBA00021735"/>
    </source>
</evidence>
<dbReference type="EMBL" id="FAOZ01000008">
    <property type="protein sequence ID" value="CUU56749.1"/>
    <property type="molecule type" value="Genomic_DNA"/>
</dbReference>
<dbReference type="Pfam" id="PF01329">
    <property type="entry name" value="Pterin_4a"/>
    <property type="match status" value="1"/>
</dbReference>
<evidence type="ECO:0000313" key="7">
    <source>
        <dbReference type="Proteomes" id="UP000198802"/>
    </source>
</evidence>
<protein>
    <recommendedName>
        <fullName evidence="4">Putative pterin-4-alpha-carbinolamine dehydratase</fullName>
        <ecNumber evidence="3">4.2.1.96</ecNumber>
    </recommendedName>
</protein>
<dbReference type="InterPro" id="IPR001533">
    <property type="entry name" value="Pterin_deHydtase"/>
</dbReference>
<evidence type="ECO:0000256" key="3">
    <source>
        <dbReference type="ARBA" id="ARBA00013252"/>
    </source>
</evidence>
<dbReference type="AlphaFoldDB" id="A0A0S4QMM7"/>
<comment type="similarity">
    <text evidence="2">Belongs to the pterin-4-alpha-carbinolamine dehydratase family.</text>
</comment>
<name>A0A0S4QMM7_9ACTN</name>
<organism evidence="6 7">
    <name type="scientific">Parafrankia irregularis</name>
    <dbReference type="NCBI Taxonomy" id="795642"/>
    <lineage>
        <taxon>Bacteria</taxon>
        <taxon>Bacillati</taxon>
        <taxon>Actinomycetota</taxon>
        <taxon>Actinomycetes</taxon>
        <taxon>Frankiales</taxon>
        <taxon>Frankiaceae</taxon>
        <taxon>Parafrankia</taxon>
    </lineage>
</organism>
<dbReference type="GO" id="GO:0006729">
    <property type="term" value="P:tetrahydrobiopterin biosynthetic process"/>
    <property type="evidence" value="ECO:0007669"/>
    <property type="project" value="InterPro"/>
</dbReference>
<keyword evidence="7" id="KW-1185">Reference proteome</keyword>
<dbReference type="Proteomes" id="UP000198802">
    <property type="component" value="Unassembled WGS sequence"/>
</dbReference>
<dbReference type="EC" id="4.2.1.96" evidence="3"/>
<dbReference type="PANTHER" id="PTHR12599:SF0">
    <property type="entry name" value="PTERIN-4-ALPHA-CARBINOLAMINE DEHYDRATASE"/>
    <property type="match status" value="1"/>
</dbReference>
<dbReference type="CDD" id="cd00488">
    <property type="entry name" value="PCD_DCoH"/>
    <property type="match status" value="1"/>
</dbReference>
<keyword evidence="5" id="KW-0456">Lyase</keyword>